<comment type="caution">
    <text evidence="8">The sequence shown here is derived from an EMBL/GenBank/DDBJ whole genome shotgun (WGS) entry which is preliminary data.</text>
</comment>
<evidence type="ECO:0000256" key="5">
    <source>
        <dbReference type="ARBA" id="ARBA00023014"/>
    </source>
</evidence>
<name>A0A0W1JIT4_DESHA</name>
<dbReference type="SUPFAM" id="SSF46548">
    <property type="entry name" value="alpha-helical ferredoxin"/>
    <property type="match status" value="1"/>
</dbReference>
<dbReference type="InterPro" id="IPR017900">
    <property type="entry name" value="4Fe4S_Fe_S_CS"/>
</dbReference>
<dbReference type="PANTHER" id="PTHR43255:SF1">
    <property type="entry name" value="IRON-SULFUR-BINDING OXIDOREDUCTASE FADF-RELATED"/>
    <property type="match status" value="1"/>
</dbReference>
<dbReference type="InterPro" id="IPR004017">
    <property type="entry name" value="Cys_rich_dom"/>
</dbReference>
<dbReference type="PANTHER" id="PTHR43255">
    <property type="entry name" value="IRON-SULFUR-BINDING OXIDOREDUCTASE FADF-RELATED-RELATED"/>
    <property type="match status" value="1"/>
</dbReference>
<evidence type="ECO:0000256" key="1">
    <source>
        <dbReference type="ARBA" id="ARBA00022485"/>
    </source>
</evidence>
<dbReference type="EMBL" id="LOCK01000024">
    <property type="protein sequence ID" value="KTE91491.1"/>
    <property type="molecule type" value="Genomic_DNA"/>
</dbReference>
<dbReference type="Pfam" id="PF13183">
    <property type="entry name" value="Fer4_8"/>
    <property type="match status" value="1"/>
</dbReference>
<dbReference type="OrthoDB" id="5241828at2"/>
<dbReference type="Pfam" id="PF02754">
    <property type="entry name" value="CCG"/>
    <property type="match status" value="2"/>
</dbReference>
<sequence length="424" mass="47408">MRGLGVQSTGHASIGEPVSQRMASRERNDMKMLKQPGFRLRKEEERIMNHAEETLAACQEIIDNCTDCGLCRAECQLLERIDESLVSLATRQPTVSEAYNCSLCGLCESVCPAGLSPKYMFAALREQSVAKGEIEIEDFRYMFPDRPLNVMKLIREANGIGYGELNPDRECDTAFFAGCSMLTYDPHLVHVLFKTLQQESKTISLLTDCCGLPLYQLGLKEREARFSQGLKDKLLRLKVKKLIFACPNCYYQLQPMALEMGIAIQTIYEALEDSELVNAPLAEHQRKIVTVHDSCPDRPAGKFAGQVRKALAGKGYSLVEMEHHRDRALCCGSGGQVSHFDPELAQSLVQARLREVEASAAEILTAYCLGCVLNLSKNQNQIPVQHVLNLLLEFEQDFAGLKKRAQSLLEGPEGEKLWERVMAD</sequence>
<feature type="region of interest" description="Disordered" evidence="6">
    <location>
        <begin position="1"/>
        <end position="33"/>
    </location>
</feature>
<feature type="domain" description="4Fe-4S ferredoxin-type" evidence="7">
    <location>
        <begin position="91"/>
        <end position="114"/>
    </location>
</feature>
<dbReference type="GO" id="GO:0005886">
    <property type="term" value="C:plasma membrane"/>
    <property type="evidence" value="ECO:0007669"/>
    <property type="project" value="TreeGrafter"/>
</dbReference>
<gene>
    <name evidence="8" type="ORF">AT727_22055</name>
</gene>
<dbReference type="Proteomes" id="UP000054623">
    <property type="component" value="Unassembled WGS sequence"/>
</dbReference>
<evidence type="ECO:0000313" key="9">
    <source>
        <dbReference type="Proteomes" id="UP000054623"/>
    </source>
</evidence>
<dbReference type="GO" id="GO:0016491">
    <property type="term" value="F:oxidoreductase activity"/>
    <property type="evidence" value="ECO:0007669"/>
    <property type="project" value="UniProtKB-KW"/>
</dbReference>
<feature type="compositionally biased region" description="Polar residues" evidence="6">
    <location>
        <begin position="1"/>
        <end position="11"/>
    </location>
</feature>
<accession>A0A0W1JIT4</accession>
<protein>
    <recommendedName>
        <fullName evidence="7">4Fe-4S ferredoxin-type domain-containing protein</fullName>
    </recommendedName>
</protein>
<dbReference type="PROSITE" id="PS51379">
    <property type="entry name" value="4FE4S_FER_2"/>
    <property type="match status" value="1"/>
</dbReference>
<dbReference type="GO" id="GO:0046872">
    <property type="term" value="F:metal ion binding"/>
    <property type="evidence" value="ECO:0007669"/>
    <property type="project" value="UniProtKB-KW"/>
</dbReference>
<evidence type="ECO:0000313" key="8">
    <source>
        <dbReference type="EMBL" id="KTE91491.1"/>
    </source>
</evidence>
<evidence type="ECO:0000256" key="6">
    <source>
        <dbReference type="SAM" id="MobiDB-lite"/>
    </source>
</evidence>
<dbReference type="GO" id="GO:0051539">
    <property type="term" value="F:4 iron, 4 sulfur cluster binding"/>
    <property type="evidence" value="ECO:0007669"/>
    <property type="project" value="UniProtKB-KW"/>
</dbReference>
<reference evidence="8 9" key="1">
    <citation type="submission" date="2015-12" db="EMBL/GenBank/DDBJ databases">
        <title>Draft Genome Sequence of Desulfitobacterium hafniense Strain DH, a Sulfate-reducing Bacterium Isolated from Paddy Soils.</title>
        <authorList>
            <person name="Bao P."/>
            <person name="Zhang X."/>
            <person name="Li G."/>
        </authorList>
    </citation>
    <scope>NUCLEOTIDE SEQUENCE [LARGE SCALE GENOMIC DNA]</scope>
    <source>
        <strain evidence="8 9">DH</strain>
    </source>
</reference>
<evidence type="ECO:0000259" key="7">
    <source>
        <dbReference type="PROSITE" id="PS51379"/>
    </source>
</evidence>
<keyword evidence="5" id="KW-0411">Iron-sulfur</keyword>
<keyword evidence="4" id="KW-0408">Iron</keyword>
<dbReference type="InterPro" id="IPR017896">
    <property type="entry name" value="4Fe4S_Fe-S-bd"/>
</dbReference>
<evidence type="ECO:0000256" key="2">
    <source>
        <dbReference type="ARBA" id="ARBA00022723"/>
    </source>
</evidence>
<dbReference type="Gene3D" id="3.30.70.20">
    <property type="match status" value="1"/>
</dbReference>
<organism evidence="8 9">
    <name type="scientific">Desulfitobacterium hafniense</name>
    <name type="common">Desulfitobacterium frappieri</name>
    <dbReference type="NCBI Taxonomy" id="49338"/>
    <lineage>
        <taxon>Bacteria</taxon>
        <taxon>Bacillati</taxon>
        <taxon>Bacillota</taxon>
        <taxon>Clostridia</taxon>
        <taxon>Eubacteriales</taxon>
        <taxon>Desulfitobacteriaceae</taxon>
        <taxon>Desulfitobacterium</taxon>
    </lineage>
</organism>
<evidence type="ECO:0000256" key="4">
    <source>
        <dbReference type="ARBA" id="ARBA00023004"/>
    </source>
</evidence>
<keyword evidence="1" id="KW-0004">4Fe-4S</keyword>
<keyword evidence="3" id="KW-0560">Oxidoreductase</keyword>
<proteinExistence type="predicted"/>
<dbReference type="InterPro" id="IPR051460">
    <property type="entry name" value="HdrC_iron-sulfur_subunit"/>
</dbReference>
<feature type="compositionally biased region" description="Basic and acidic residues" evidence="6">
    <location>
        <begin position="23"/>
        <end position="32"/>
    </location>
</feature>
<keyword evidence="2" id="KW-0479">Metal-binding</keyword>
<dbReference type="PROSITE" id="PS00198">
    <property type="entry name" value="4FE4S_FER_1"/>
    <property type="match status" value="1"/>
</dbReference>
<dbReference type="AlphaFoldDB" id="A0A0W1JIT4"/>
<evidence type="ECO:0000256" key="3">
    <source>
        <dbReference type="ARBA" id="ARBA00023002"/>
    </source>
</evidence>